<dbReference type="NCBIfam" id="TIGR01614">
    <property type="entry name" value="PME_inhib"/>
    <property type="match status" value="1"/>
</dbReference>
<evidence type="ECO:0000313" key="6">
    <source>
        <dbReference type="EMBL" id="MQM06161.1"/>
    </source>
</evidence>
<gene>
    <name evidence="6" type="ORF">Taro_038990</name>
</gene>
<dbReference type="OrthoDB" id="1872906at2759"/>
<dbReference type="GO" id="GO:0005576">
    <property type="term" value="C:extracellular region"/>
    <property type="evidence" value="ECO:0007669"/>
    <property type="project" value="UniProtKB-ARBA"/>
</dbReference>
<dbReference type="Pfam" id="PF04043">
    <property type="entry name" value="PMEI"/>
    <property type="match status" value="1"/>
</dbReference>
<keyword evidence="1 4" id="KW-0732">Signal</keyword>
<feature type="chain" id="PRO_5032284890" description="Pectinesterase inhibitor domain-containing protein" evidence="4">
    <location>
        <begin position="24"/>
        <end position="173"/>
    </location>
</feature>
<dbReference type="GO" id="GO:0004857">
    <property type="term" value="F:enzyme inhibitor activity"/>
    <property type="evidence" value="ECO:0007669"/>
    <property type="project" value="InterPro"/>
</dbReference>
<dbReference type="SMART" id="SM00856">
    <property type="entry name" value="PMEI"/>
    <property type="match status" value="1"/>
</dbReference>
<evidence type="ECO:0000256" key="3">
    <source>
        <dbReference type="ARBA" id="ARBA00038471"/>
    </source>
</evidence>
<reference evidence="6" key="1">
    <citation type="submission" date="2017-07" db="EMBL/GenBank/DDBJ databases">
        <title>Taro Niue Genome Assembly and Annotation.</title>
        <authorList>
            <person name="Atibalentja N."/>
            <person name="Keating K."/>
            <person name="Fields C.J."/>
        </authorList>
    </citation>
    <scope>NUCLEOTIDE SEQUENCE</scope>
    <source>
        <strain evidence="6">Niue_2</strain>
        <tissue evidence="6">Leaf</tissue>
    </source>
</reference>
<evidence type="ECO:0000313" key="7">
    <source>
        <dbReference type="Proteomes" id="UP000652761"/>
    </source>
</evidence>
<dbReference type="InterPro" id="IPR006501">
    <property type="entry name" value="Pectinesterase_inhib_dom"/>
</dbReference>
<feature type="domain" description="Pectinesterase inhibitor" evidence="5">
    <location>
        <begin position="20"/>
        <end position="168"/>
    </location>
</feature>
<dbReference type="InterPro" id="IPR034088">
    <property type="entry name" value="Pla_a_1-like"/>
</dbReference>
<dbReference type="EMBL" id="NMUH01003556">
    <property type="protein sequence ID" value="MQM06161.1"/>
    <property type="molecule type" value="Genomic_DNA"/>
</dbReference>
<evidence type="ECO:0000259" key="5">
    <source>
        <dbReference type="SMART" id="SM00856"/>
    </source>
</evidence>
<proteinExistence type="inferred from homology"/>
<dbReference type="PANTHER" id="PTHR35357:SF8">
    <property type="entry name" value="OS01G0111000 PROTEIN"/>
    <property type="match status" value="1"/>
</dbReference>
<dbReference type="PANTHER" id="PTHR35357">
    <property type="entry name" value="OS02G0537100 PROTEIN"/>
    <property type="match status" value="1"/>
</dbReference>
<keyword evidence="7" id="KW-1185">Reference proteome</keyword>
<evidence type="ECO:0000256" key="1">
    <source>
        <dbReference type="ARBA" id="ARBA00022729"/>
    </source>
</evidence>
<comment type="similarity">
    <text evidence="3">Belongs to the PMEI family.</text>
</comment>
<organism evidence="6 7">
    <name type="scientific">Colocasia esculenta</name>
    <name type="common">Wild taro</name>
    <name type="synonym">Arum esculentum</name>
    <dbReference type="NCBI Taxonomy" id="4460"/>
    <lineage>
        <taxon>Eukaryota</taxon>
        <taxon>Viridiplantae</taxon>
        <taxon>Streptophyta</taxon>
        <taxon>Embryophyta</taxon>
        <taxon>Tracheophyta</taxon>
        <taxon>Spermatophyta</taxon>
        <taxon>Magnoliopsida</taxon>
        <taxon>Liliopsida</taxon>
        <taxon>Araceae</taxon>
        <taxon>Aroideae</taxon>
        <taxon>Colocasieae</taxon>
        <taxon>Colocasia</taxon>
    </lineage>
</organism>
<dbReference type="SUPFAM" id="SSF101148">
    <property type="entry name" value="Plant invertase/pectin methylesterase inhibitor"/>
    <property type="match status" value="1"/>
</dbReference>
<protein>
    <recommendedName>
        <fullName evidence="5">Pectinesterase inhibitor domain-containing protein</fullName>
    </recommendedName>
</protein>
<dbReference type="Proteomes" id="UP000652761">
    <property type="component" value="Unassembled WGS sequence"/>
</dbReference>
<accession>A0A843WKU3</accession>
<dbReference type="AlphaFoldDB" id="A0A843WKU3"/>
<feature type="signal peptide" evidence="4">
    <location>
        <begin position="1"/>
        <end position="23"/>
    </location>
</feature>
<dbReference type="Gene3D" id="1.20.140.40">
    <property type="entry name" value="Invertase/pectin methylesterase inhibitor family protein"/>
    <property type="match status" value="1"/>
</dbReference>
<keyword evidence="2" id="KW-1015">Disulfide bond</keyword>
<evidence type="ECO:0000256" key="4">
    <source>
        <dbReference type="SAM" id="SignalP"/>
    </source>
</evidence>
<evidence type="ECO:0000256" key="2">
    <source>
        <dbReference type="ARBA" id="ARBA00023157"/>
    </source>
</evidence>
<name>A0A843WKU3_COLES</name>
<dbReference type="FunFam" id="1.20.140.40:FF:000002">
    <property type="entry name" value="Putative invertase inhibitor"/>
    <property type="match status" value="1"/>
</dbReference>
<sequence>MATKASLLSLLPFILLATQLASASIEEVCRKAAAGGRVNRGSCNKILRAAPGASAADDRGLAVIAGNLGAAHARATLPTINKLLRSAGPATKGPLQDCKELYGNAVDDLKSAAASARSNRFADANIRFSAAMDASATCEDGFSEKNVKSPLTAADSKLLLLATVGAAITHSGP</sequence>
<dbReference type="InterPro" id="IPR035513">
    <property type="entry name" value="Invertase/methylesterase_inhib"/>
</dbReference>
<dbReference type="CDD" id="cd15795">
    <property type="entry name" value="PMEI-Pla_a_1_like"/>
    <property type="match status" value="1"/>
</dbReference>
<comment type="caution">
    <text evidence="6">The sequence shown here is derived from an EMBL/GenBank/DDBJ whole genome shotgun (WGS) entry which is preliminary data.</text>
</comment>